<dbReference type="Proteomes" id="UP000188235">
    <property type="component" value="Chromosome"/>
</dbReference>
<dbReference type="AlphaFoldDB" id="A0A1Q2CZ30"/>
<evidence type="ECO:0000313" key="3">
    <source>
        <dbReference type="Proteomes" id="UP000188235"/>
    </source>
</evidence>
<protein>
    <submittedName>
        <fullName evidence="2">Uncharacterized protein</fullName>
    </submittedName>
</protein>
<dbReference type="EMBL" id="CP019607">
    <property type="protein sequence ID" value="AQP51324.1"/>
    <property type="molecule type" value="Genomic_DNA"/>
</dbReference>
<sequence>MLTRVTAVRRDGCTVELFPGVTRDISADNLVRDDTDVRQLMVEGEVLRLWFADRYDGEWVLSLLEAAPEDEGGACAGAAARGSALAGPARPRHAARSPAGRAGVLT</sequence>
<reference evidence="2 3" key="1">
    <citation type="journal article" date="2008" name="Int. J. Syst. Evol. Microbiol.">
        <title>Tessaracoccus flavescens sp. nov., isolated from marine sediment.</title>
        <authorList>
            <person name="Lee D.W."/>
            <person name="Lee S.D."/>
        </authorList>
    </citation>
    <scope>NUCLEOTIDE SEQUENCE [LARGE SCALE GENOMIC DNA]</scope>
    <source>
        <strain evidence="2 3">SST-39T</strain>
    </source>
</reference>
<accession>A0A1Q2CZ30</accession>
<dbReference type="STRING" id="399497.BW733_11270"/>
<dbReference type="RefSeq" id="WP_077350519.1">
    <property type="nucleotide sequence ID" value="NZ_CP019607.1"/>
</dbReference>
<feature type="region of interest" description="Disordered" evidence="1">
    <location>
        <begin position="86"/>
        <end position="106"/>
    </location>
</feature>
<gene>
    <name evidence="2" type="ORF">BW733_11270</name>
</gene>
<evidence type="ECO:0000313" key="2">
    <source>
        <dbReference type="EMBL" id="AQP51324.1"/>
    </source>
</evidence>
<feature type="compositionally biased region" description="Low complexity" evidence="1">
    <location>
        <begin position="96"/>
        <end position="106"/>
    </location>
</feature>
<evidence type="ECO:0000256" key="1">
    <source>
        <dbReference type="SAM" id="MobiDB-lite"/>
    </source>
</evidence>
<name>A0A1Q2CZ30_9ACTN</name>
<keyword evidence="3" id="KW-1185">Reference proteome</keyword>
<proteinExistence type="predicted"/>
<dbReference type="KEGG" id="tfa:BW733_11270"/>
<organism evidence="2 3">
    <name type="scientific">Tessaracoccus flavescens</name>
    <dbReference type="NCBI Taxonomy" id="399497"/>
    <lineage>
        <taxon>Bacteria</taxon>
        <taxon>Bacillati</taxon>
        <taxon>Actinomycetota</taxon>
        <taxon>Actinomycetes</taxon>
        <taxon>Propionibacteriales</taxon>
        <taxon>Propionibacteriaceae</taxon>
        <taxon>Tessaracoccus</taxon>
    </lineage>
</organism>